<comment type="subunit">
    <text evidence="4">Monomer.</text>
</comment>
<comment type="similarity">
    <text evidence="4">Belongs to the DtdA deacylase family.</text>
</comment>
<dbReference type="GO" id="GO:0106026">
    <property type="term" value="F:Gly-tRNA(Ala) deacylase activity"/>
    <property type="evidence" value="ECO:0007669"/>
    <property type="project" value="RHEA"/>
</dbReference>
<dbReference type="SUPFAM" id="SSF142535">
    <property type="entry name" value="AF0625-like"/>
    <property type="match status" value="1"/>
</dbReference>
<proteinExistence type="inferred from homology"/>
<dbReference type="Proteomes" id="UP000054323">
    <property type="component" value="Unassembled WGS sequence"/>
</dbReference>
<dbReference type="GO" id="GO:0051499">
    <property type="term" value="F:D-aminoacyl-tRNA deacylase activity"/>
    <property type="evidence" value="ECO:0007669"/>
    <property type="project" value="UniProtKB-UniRule"/>
</dbReference>
<comment type="catalytic activity">
    <reaction evidence="4">
        <text>a D-aminoacyl-tRNA + H2O = a tRNA + a D-alpha-amino acid + H(+)</text>
        <dbReference type="Rhea" id="RHEA:13953"/>
        <dbReference type="Rhea" id="RHEA-COMP:10123"/>
        <dbReference type="Rhea" id="RHEA-COMP:10124"/>
        <dbReference type="ChEBI" id="CHEBI:15377"/>
        <dbReference type="ChEBI" id="CHEBI:15378"/>
        <dbReference type="ChEBI" id="CHEBI:59871"/>
        <dbReference type="ChEBI" id="CHEBI:78442"/>
        <dbReference type="ChEBI" id="CHEBI:79333"/>
        <dbReference type="EC" id="3.1.1.96"/>
    </reaction>
</comment>
<dbReference type="HAMAP" id="MF_00562">
    <property type="entry name" value="Deacylase_DtdA"/>
    <property type="match status" value="1"/>
</dbReference>
<sequence>MYVQMRVALINSRVDVAGQNIRDHLRTLLAGDRRWPLADHHTLTFYEVAGRLIYQDRIDREVDADLIIFISRHSSAQPTPALTVHVTGNYETADLGGEPGTLVPAAPLWMHAILRNLAVRAPEGYRVSYEVTHHGPTALATPSLFVEIGSTATEWADPAAGRAVAESILSAAPLETINLIGFGGTHYAVRQTGIALSSRGAFGHIVPTRQIGAINPDLLRRMQEASSAVAAYIDRKSLSTDQIGRVERMLDDAGILLLSESEILEISGLEWATYLRVRALAEKIVPGSRIRIHGLAGEGTPVPVQIIPDLVEETVKNNKSGFLNGLDQLPVAHLSKGSTEVLSTFICFEKGSSQLASDITTLCVKLLLICEDAVIDGNHLVLRKVRFDPEKARRHGVPRGPLFAMLAGGKAVEIEGRRITPDAVQTTSVKRIHIPGLERYI</sequence>
<accession>A0A117LRJ0</accession>
<evidence type="ECO:0000256" key="3">
    <source>
        <dbReference type="ARBA" id="ARBA00022833"/>
    </source>
</evidence>
<protein>
    <recommendedName>
        <fullName evidence="4">D-aminoacyl-tRNA deacylase</fullName>
        <ecNumber evidence="4">3.1.1.96</ecNumber>
    </recommendedName>
</protein>
<dbReference type="EMBL" id="LGGD01000029">
    <property type="protein sequence ID" value="KUK63339.1"/>
    <property type="molecule type" value="Genomic_DNA"/>
</dbReference>
<comment type="function">
    <text evidence="4">D-aminoacyl-tRNA deacylase with broad substrate specificity. By recycling D-aminoacyl-tRNA to D-amino acids and free tRNA molecules, this enzyme counteracts the toxicity associated with the formation of D-aminoacyl-tRNA entities in vivo.</text>
</comment>
<keyword evidence="1 4" id="KW-0479">Metal-binding</keyword>
<evidence type="ECO:0000256" key="4">
    <source>
        <dbReference type="HAMAP-Rule" id="MF_00562"/>
    </source>
</evidence>
<dbReference type="PATRIC" id="fig|2198.4.peg.616"/>
<evidence type="ECO:0000256" key="1">
    <source>
        <dbReference type="ARBA" id="ARBA00022723"/>
    </source>
</evidence>
<dbReference type="InterPro" id="IPR018033">
    <property type="entry name" value="Deacylase_DtdA_archaea"/>
</dbReference>
<comment type="caution">
    <text evidence="5">The sequence shown here is derived from an EMBL/GenBank/DDBJ whole genome shotgun (WGS) entry which is preliminary data.</text>
</comment>
<keyword evidence="2 4" id="KW-0378">Hydrolase</keyword>
<dbReference type="PANTHER" id="PTHR34667:SF1">
    <property type="entry name" value="D-AMINOACYL-TRNA DEACYLASE"/>
    <property type="match status" value="1"/>
</dbReference>
<dbReference type="NCBIfam" id="NF011436">
    <property type="entry name" value="PRK14866.1-3"/>
    <property type="match status" value="1"/>
</dbReference>
<name>A0A117LRJ0_9EURY</name>
<dbReference type="Gene3D" id="3.40.50.10700">
    <property type="entry name" value="AF0625-like"/>
    <property type="match status" value="1"/>
</dbReference>
<comment type="cofactor">
    <cofactor evidence="4">
        <name>Zn(2+)</name>
        <dbReference type="ChEBI" id="CHEBI:29105"/>
    </cofactor>
    <text evidence="4">Binds 2 Zn(2+) ions per subunit.</text>
</comment>
<dbReference type="AlphaFoldDB" id="A0A117LRJ0"/>
<dbReference type="EC" id="3.1.1.96" evidence="4"/>
<evidence type="ECO:0000313" key="5">
    <source>
        <dbReference type="EMBL" id="KUK63339.1"/>
    </source>
</evidence>
<gene>
    <name evidence="4" type="primary">dtdA</name>
    <name evidence="5" type="ORF">XD82_0379</name>
</gene>
<organism evidence="5 6">
    <name type="scientific">Methanoculleus marisnigri</name>
    <dbReference type="NCBI Taxonomy" id="2198"/>
    <lineage>
        <taxon>Archaea</taxon>
        <taxon>Methanobacteriati</taxon>
        <taxon>Methanobacteriota</taxon>
        <taxon>Stenosarchaea group</taxon>
        <taxon>Methanomicrobia</taxon>
        <taxon>Methanomicrobiales</taxon>
        <taxon>Methanomicrobiaceae</taxon>
        <taxon>Methanoculleus</taxon>
    </lineage>
</organism>
<dbReference type="GO" id="GO:0008270">
    <property type="term" value="F:zinc ion binding"/>
    <property type="evidence" value="ECO:0007669"/>
    <property type="project" value="UniProtKB-UniRule"/>
</dbReference>
<keyword evidence="3 4" id="KW-0862">Zinc</keyword>
<dbReference type="Pfam" id="PF04414">
    <property type="entry name" value="tRNA_deacylase"/>
    <property type="match status" value="1"/>
</dbReference>
<dbReference type="GO" id="GO:0019478">
    <property type="term" value="P:D-amino acid catabolic process"/>
    <property type="evidence" value="ECO:0007669"/>
    <property type="project" value="UniProtKB-UniRule"/>
</dbReference>
<evidence type="ECO:0000256" key="2">
    <source>
        <dbReference type="ARBA" id="ARBA00022801"/>
    </source>
</evidence>
<reference evidence="6" key="1">
    <citation type="journal article" date="2015" name="MBio">
        <title>Genome-Resolved Metagenomic Analysis Reveals Roles for Candidate Phyla and Other Microbial Community Members in Biogeochemical Transformations in Oil Reservoirs.</title>
        <authorList>
            <person name="Hu P."/>
            <person name="Tom L."/>
            <person name="Singh A."/>
            <person name="Thomas B.C."/>
            <person name="Baker B.J."/>
            <person name="Piceno Y.M."/>
            <person name="Andersen G.L."/>
            <person name="Banfield J.F."/>
        </authorList>
    </citation>
    <scope>NUCLEOTIDE SEQUENCE [LARGE SCALE GENOMIC DNA]</scope>
</reference>
<dbReference type="Gene3D" id="3.40.630.50">
    <property type="entry name" value="AF0625-like"/>
    <property type="match status" value="1"/>
</dbReference>
<comment type="catalytic activity">
    <reaction evidence="4">
        <text>glycyl-tRNA(Ala) + H2O = tRNA(Ala) + glycine + H(+)</text>
        <dbReference type="Rhea" id="RHEA:53744"/>
        <dbReference type="Rhea" id="RHEA-COMP:9657"/>
        <dbReference type="Rhea" id="RHEA-COMP:13640"/>
        <dbReference type="ChEBI" id="CHEBI:15377"/>
        <dbReference type="ChEBI" id="CHEBI:15378"/>
        <dbReference type="ChEBI" id="CHEBI:57305"/>
        <dbReference type="ChEBI" id="CHEBI:78442"/>
        <dbReference type="ChEBI" id="CHEBI:78522"/>
        <dbReference type="EC" id="3.1.1.96"/>
    </reaction>
</comment>
<dbReference type="PANTHER" id="PTHR34667">
    <property type="entry name" value="D-AMINOACYL-TRNA DEACYLASE"/>
    <property type="match status" value="1"/>
</dbReference>
<evidence type="ECO:0000313" key="6">
    <source>
        <dbReference type="Proteomes" id="UP000054323"/>
    </source>
</evidence>
<dbReference type="InterPro" id="IPR007508">
    <property type="entry name" value="DtdA"/>
</dbReference>